<dbReference type="EMBL" id="JACIFZ010000005">
    <property type="protein sequence ID" value="MBB4223439.1"/>
    <property type="molecule type" value="Genomic_DNA"/>
</dbReference>
<dbReference type="AlphaFoldDB" id="A0A840FVG3"/>
<evidence type="ECO:0000313" key="1">
    <source>
        <dbReference type="EMBL" id="MBB4223439.1"/>
    </source>
</evidence>
<protein>
    <submittedName>
        <fullName evidence="1">Uncharacterized protein</fullName>
    </submittedName>
</protein>
<organism evidence="1 2">
    <name type="scientific">Variovorax guangxiensis</name>
    <dbReference type="NCBI Taxonomy" id="1775474"/>
    <lineage>
        <taxon>Bacteria</taxon>
        <taxon>Pseudomonadati</taxon>
        <taxon>Pseudomonadota</taxon>
        <taxon>Betaproteobacteria</taxon>
        <taxon>Burkholderiales</taxon>
        <taxon>Comamonadaceae</taxon>
        <taxon>Variovorax</taxon>
    </lineage>
</organism>
<proteinExistence type="predicted"/>
<gene>
    <name evidence="1" type="ORF">GGD71_004225</name>
</gene>
<name>A0A840FVG3_9BURK</name>
<comment type="caution">
    <text evidence="1">The sequence shown here is derived from an EMBL/GenBank/DDBJ whole genome shotgun (WGS) entry which is preliminary data.</text>
</comment>
<dbReference type="Proteomes" id="UP000524450">
    <property type="component" value="Unassembled WGS sequence"/>
</dbReference>
<accession>A0A840FVG3</accession>
<evidence type="ECO:0000313" key="2">
    <source>
        <dbReference type="Proteomes" id="UP000524450"/>
    </source>
</evidence>
<reference evidence="1 2" key="1">
    <citation type="submission" date="2020-08" db="EMBL/GenBank/DDBJ databases">
        <title>Genomic Encyclopedia of Type Strains, Phase IV (KMG-V): Genome sequencing to study the core and pangenomes of soil and plant-associated prokaryotes.</title>
        <authorList>
            <person name="Whitman W."/>
        </authorList>
    </citation>
    <scope>NUCLEOTIDE SEQUENCE [LARGE SCALE GENOMIC DNA]</scope>
    <source>
        <strain evidence="1 2">34/80</strain>
    </source>
</reference>
<dbReference type="RefSeq" id="WP_184640622.1">
    <property type="nucleotide sequence ID" value="NZ_JACIFZ010000005.1"/>
</dbReference>
<sequence>MTSRSGKRRASGEPIIRYGFVTAWDLNLHAWSGKENTNTWKRTDSLYLTLRGEFTEDVSGSTKFDFLIYAEPRLYAGRTTIPSIGSFLRCKPILEAVVILSEQHFQAMVSVAAAGKLNAVKVIFEKLRYGHGSISSMELSTGKEIE</sequence>